<dbReference type="Gene3D" id="1.10.533.10">
    <property type="entry name" value="Death Domain, Fas"/>
    <property type="match status" value="1"/>
</dbReference>
<accession>A0A210QUL6</accession>
<dbReference type="OrthoDB" id="6099215at2759"/>
<keyword evidence="2" id="KW-1185">Reference proteome</keyword>
<dbReference type="AlphaFoldDB" id="A0A210QUL6"/>
<organism evidence="1 2">
    <name type="scientific">Mizuhopecten yessoensis</name>
    <name type="common">Japanese scallop</name>
    <name type="synonym">Patinopecten yessoensis</name>
    <dbReference type="NCBI Taxonomy" id="6573"/>
    <lineage>
        <taxon>Eukaryota</taxon>
        <taxon>Metazoa</taxon>
        <taxon>Spiralia</taxon>
        <taxon>Lophotrochozoa</taxon>
        <taxon>Mollusca</taxon>
        <taxon>Bivalvia</taxon>
        <taxon>Autobranchia</taxon>
        <taxon>Pteriomorphia</taxon>
        <taxon>Pectinida</taxon>
        <taxon>Pectinoidea</taxon>
        <taxon>Pectinidae</taxon>
        <taxon>Mizuhopecten</taxon>
    </lineage>
</organism>
<proteinExistence type="predicted"/>
<sequence>MDDAERRILRKHHTKLLETLDTKFMIPFLFENGIVYEENYLDDVPCRPERVKKMLLFLKDWCPFEMFLECLRHEDCYSFIADALEKDGQNDFVHMQRKVNIFTDRRKQVGEFRHKLKRCSLENDSVTFLKYYEKAIRDWDNVICNRSKYNHQQRQRLADFCHAAYDAEIVRRRVFYENIKLQGDILDKMQLMSAHTSCPIAPDVIFLTRFSSALVMAGGSLEDGLACIEDAQQKMELLPACRETGLVLYSKFNFLLMKHERDRTSIDKEELSKLGNSVISHFSTESDTISNDFKRIFC</sequence>
<dbReference type="CDD" id="cd01671">
    <property type="entry name" value="CARD"/>
    <property type="match status" value="1"/>
</dbReference>
<dbReference type="SUPFAM" id="SSF47986">
    <property type="entry name" value="DEATH domain"/>
    <property type="match status" value="1"/>
</dbReference>
<evidence type="ECO:0008006" key="3">
    <source>
        <dbReference type="Google" id="ProtNLM"/>
    </source>
</evidence>
<comment type="caution">
    <text evidence="1">The sequence shown here is derived from an EMBL/GenBank/DDBJ whole genome shotgun (WGS) entry which is preliminary data.</text>
</comment>
<protein>
    <recommendedName>
        <fullName evidence="3">CARD domain-containing protein</fullName>
    </recommendedName>
</protein>
<dbReference type="Proteomes" id="UP000242188">
    <property type="component" value="Unassembled WGS sequence"/>
</dbReference>
<dbReference type="EMBL" id="NEDP02001799">
    <property type="protein sequence ID" value="OWF52438.1"/>
    <property type="molecule type" value="Genomic_DNA"/>
</dbReference>
<dbReference type="InterPro" id="IPR011029">
    <property type="entry name" value="DEATH-like_dom_sf"/>
</dbReference>
<evidence type="ECO:0000313" key="1">
    <source>
        <dbReference type="EMBL" id="OWF52438.1"/>
    </source>
</evidence>
<reference evidence="1 2" key="1">
    <citation type="journal article" date="2017" name="Nat. Ecol. Evol.">
        <title>Scallop genome provides insights into evolution of bilaterian karyotype and development.</title>
        <authorList>
            <person name="Wang S."/>
            <person name="Zhang J."/>
            <person name="Jiao W."/>
            <person name="Li J."/>
            <person name="Xun X."/>
            <person name="Sun Y."/>
            <person name="Guo X."/>
            <person name="Huan P."/>
            <person name="Dong B."/>
            <person name="Zhang L."/>
            <person name="Hu X."/>
            <person name="Sun X."/>
            <person name="Wang J."/>
            <person name="Zhao C."/>
            <person name="Wang Y."/>
            <person name="Wang D."/>
            <person name="Huang X."/>
            <person name="Wang R."/>
            <person name="Lv J."/>
            <person name="Li Y."/>
            <person name="Zhang Z."/>
            <person name="Liu B."/>
            <person name="Lu W."/>
            <person name="Hui Y."/>
            <person name="Liang J."/>
            <person name="Zhou Z."/>
            <person name="Hou R."/>
            <person name="Li X."/>
            <person name="Liu Y."/>
            <person name="Li H."/>
            <person name="Ning X."/>
            <person name="Lin Y."/>
            <person name="Zhao L."/>
            <person name="Xing Q."/>
            <person name="Dou J."/>
            <person name="Li Y."/>
            <person name="Mao J."/>
            <person name="Guo H."/>
            <person name="Dou H."/>
            <person name="Li T."/>
            <person name="Mu C."/>
            <person name="Jiang W."/>
            <person name="Fu Q."/>
            <person name="Fu X."/>
            <person name="Miao Y."/>
            <person name="Liu J."/>
            <person name="Yu Q."/>
            <person name="Li R."/>
            <person name="Liao H."/>
            <person name="Li X."/>
            <person name="Kong Y."/>
            <person name="Jiang Z."/>
            <person name="Chourrout D."/>
            <person name="Li R."/>
            <person name="Bao Z."/>
        </authorList>
    </citation>
    <scope>NUCLEOTIDE SEQUENCE [LARGE SCALE GENOMIC DNA]</scope>
    <source>
        <strain evidence="1 2">PY_sf001</strain>
    </source>
</reference>
<evidence type="ECO:0000313" key="2">
    <source>
        <dbReference type="Proteomes" id="UP000242188"/>
    </source>
</evidence>
<name>A0A210QUL6_MIZYE</name>
<gene>
    <name evidence="1" type="ORF">KP79_PYT12256</name>
</gene>